<evidence type="ECO:0000313" key="2">
    <source>
        <dbReference type="EMBL" id="OVE96618.1"/>
    </source>
</evidence>
<feature type="transmembrane region" description="Helical" evidence="1">
    <location>
        <begin position="12"/>
        <end position="33"/>
    </location>
</feature>
<dbReference type="Proteomes" id="UP000196232">
    <property type="component" value="Unassembled WGS sequence"/>
</dbReference>
<evidence type="ECO:0000256" key="1">
    <source>
        <dbReference type="SAM" id="Phobius"/>
    </source>
</evidence>
<evidence type="ECO:0000313" key="3">
    <source>
        <dbReference type="Proteomes" id="UP000196232"/>
    </source>
</evidence>
<keyword evidence="1" id="KW-0812">Transmembrane</keyword>
<organism evidence="2 3">
    <name type="scientific">Companilactobacillus bobalius</name>
    <dbReference type="NCBI Taxonomy" id="2801451"/>
    <lineage>
        <taxon>Bacteria</taxon>
        <taxon>Bacillati</taxon>
        <taxon>Bacillota</taxon>
        <taxon>Bacilli</taxon>
        <taxon>Lactobacillales</taxon>
        <taxon>Lactobacillaceae</taxon>
        <taxon>Companilactobacillus</taxon>
    </lineage>
</organism>
<gene>
    <name evidence="2" type="ORF">LKACC16343_02287</name>
</gene>
<keyword evidence="1" id="KW-1133">Transmembrane helix</keyword>
<keyword evidence="1" id="KW-0472">Membrane</keyword>
<reference evidence="2 3" key="1">
    <citation type="submission" date="2017-03" db="EMBL/GenBank/DDBJ databases">
        <title>Genome sequence of Lactobacillus bobalius KACC 16343.</title>
        <authorList>
            <person name="Chun J."/>
        </authorList>
    </citation>
    <scope>NUCLEOTIDE SEQUENCE [LARGE SCALE GENOMIC DNA]</scope>
    <source>
        <strain evidence="2 3">KACC 16343</strain>
    </source>
</reference>
<dbReference type="AlphaFoldDB" id="A0A202F847"/>
<sequence>MFFIKNLHRNKLNLFLIYLSIFLIGLITNTTFVKADSSDNEISQSLNLNSNLSDDSNDTGVSQPYKADFLNQINNSGEFSLKNKQINATLKNFRVQSISSVPVLDVKGSSVTVNSWQDFIDAANNTSVGEIIIGVDLKAADNKVSFQNDKVVAFNGHSIDMASRYLNTNNYQINFVDASINSTGSAMLRSSSNAGIIFSGIGSLTGSILDNNNIYTNLTFTNANYVTQNTSSTPTIRFRGSSGGDLSIKDSTITDSSRSFYYSSTSDSISKNININNSTVKSTYASGTSNYFISTSGTNTQTGMVLEMTNNSNVNVDKTNQGDFNAPIYLFGTNTKIILSTNSKFTVNNPNGAAITESGVGSIFDVSDEGTELNVSRSGTADYNNAVIRFAWTGEMTFDIKNHAKVSINQNGTVNTYGIRMYGGGNNISVSNGAEFDCINNSTSSGPGIGDNDGQGIYYAGGGNSNSFKLSGTDSQVLISANNGPAISSLSRIDMTAGDGTSFVARGYYPGNAIFYSANILNFNMGVPRYFDFMNTASIGTGIGGTLFNCSDTSQFNHGNIPLSVWLSTSNVQKSPTKSWKYVNATYSGVNFNKFTTTTSDADFKEFLVNNSGLSKLGRMTANTAPAQVKNAPDQPTNADSYVWVPTLMPAENNAYRPSYDNEVYAEVQLTYPDGTTKTATGTSVQNQKYYEYSTSTIDGAIKIPISNFGSSTKYLEPGTKIKILKLWRNDPDYNSVNAIKTDMSNTKYNQYKEQTVIDKTPPDPVVIKNNVKMISQWSKELEGTGEPGTSLSWKIIHHNGSADTVYSNATTVDSNGNWKINNISGIVNDDKIVIYLTDKNANTTPFSETVFHDATFLPATVVSVGGTNTLSLDVTQNLDFGVIPAYTPVIKSPASKKFNVTVNDDRDPSHVNGWKLMARASNFKSGQREISSDDLGLELNDNNNIINITNTDSLIREQQSTDDYRGSTILDLINGPQKIKLRSNGVDYPGKYTSTVTWTATDSL</sequence>
<evidence type="ECO:0008006" key="4">
    <source>
        <dbReference type="Google" id="ProtNLM"/>
    </source>
</evidence>
<accession>A0A202F847</accession>
<dbReference type="EMBL" id="MYFM01000007">
    <property type="protein sequence ID" value="OVE96618.1"/>
    <property type="molecule type" value="Genomic_DNA"/>
</dbReference>
<name>A0A202F847_9LACO</name>
<comment type="caution">
    <text evidence="2">The sequence shown here is derived from an EMBL/GenBank/DDBJ whole genome shotgun (WGS) entry which is preliminary data.</text>
</comment>
<dbReference type="RefSeq" id="WP_056951724.1">
    <property type="nucleotide sequence ID" value="NZ_LNUA01000011.1"/>
</dbReference>
<proteinExistence type="predicted"/>
<protein>
    <recommendedName>
        <fullName evidence="4">WxL domain-containing protein</fullName>
    </recommendedName>
</protein>